<comment type="similarity">
    <text evidence="1">Belongs to the TENT family.</text>
</comment>
<proteinExistence type="inferred from homology"/>
<comment type="catalytic activity">
    <reaction evidence="4">
        <text>RNA(n) + ATP = RNA(n)-3'-adenine ribonucleotide + diphosphate</text>
        <dbReference type="Rhea" id="RHEA:11332"/>
        <dbReference type="Rhea" id="RHEA-COMP:14527"/>
        <dbReference type="Rhea" id="RHEA-COMP:17347"/>
        <dbReference type="ChEBI" id="CHEBI:30616"/>
        <dbReference type="ChEBI" id="CHEBI:33019"/>
        <dbReference type="ChEBI" id="CHEBI:140395"/>
        <dbReference type="ChEBI" id="CHEBI:173115"/>
        <dbReference type="EC" id="2.7.7.19"/>
    </reaction>
    <physiologicalReaction direction="left-to-right" evidence="4">
        <dbReference type="Rhea" id="RHEA:11333"/>
    </physiologicalReaction>
</comment>
<evidence type="ECO:0000256" key="1">
    <source>
        <dbReference type="ARBA" id="ARBA00007631"/>
    </source>
</evidence>
<dbReference type="SMART" id="SM01153">
    <property type="entry name" value="DUF1693"/>
    <property type="match status" value="1"/>
</dbReference>
<dbReference type="EC" id="2.7.7.19" evidence="2"/>
<accession>A0A8T0DM56</accession>
<evidence type="ECO:0000256" key="2">
    <source>
        <dbReference type="ARBA" id="ARBA00012388"/>
    </source>
</evidence>
<reference evidence="6 7" key="1">
    <citation type="submission" date="2019-07" db="EMBL/GenBank/DDBJ databases">
        <title>Annotation for the trematode Paragonimus westermani.</title>
        <authorList>
            <person name="Choi Y.-J."/>
        </authorList>
    </citation>
    <scope>NUCLEOTIDE SEQUENCE [LARGE SCALE GENOMIC DNA]</scope>
    <source>
        <strain evidence="6">180907_Pwestermani</strain>
    </source>
</reference>
<dbReference type="Proteomes" id="UP000699462">
    <property type="component" value="Unassembled WGS sequence"/>
</dbReference>
<dbReference type="InterPro" id="IPR012937">
    <property type="entry name" value="TET5"/>
</dbReference>
<keyword evidence="3" id="KW-0808">Transferase</keyword>
<organism evidence="6 7">
    <name type="scientific">Paragonimus westermani</name>
    <dbReference type="NCBI Taxonomy" id="34504"/>
    <lineage>
        <taxon>Eukaryota</taxon>
        <taxon>Metazoa</taxon>
        <taxon>Spiralia</taxon>
        <taxon>Lophotrochozoa</taxon>
        <taxon>Platyhelminthes</taxon>
        <taxon>Trematoda</taxon>
        <taxon>Digenea</taxon>
        <taxon>Plagiorchiida</taxon>
        <taxon>Troglotremata</taxon>
        <taxon>Troglotrematidae</taxon>
        <taxon>Paragonimus</taxon>
    </lineage>
</organism>
<feature type="region of interest" description="Disordered" evidence="5">
    <location>
        <begin position="785"/>
        <end position="857"/>
    </location>
</feature>
<dbReference type="EMBL" id="JTDF01002811">
    <property type="protein sequence ID" value="KAF8568416.1"/>
    <property type="molecule type" value="Genomic_DNA"/>
</dbReference>
<dbReference type="OrthoDB" id="10065073at2759"/>
<dbReference type="GO" id="GO:1990817">
    <property type="term" value="F:poly(A) RNA polymerase activity"/>
    <property type="evidence" value="ECO:0007669"/>
    <property type="project" value="UniProtKB-EC"/>
</dbReference>
<gene>
    <name evidence="6" type="ORF">P879_00834</name>
</gene>
<feature type="region of interest" description="Disordered" evidence="5">
    <location>
        <begin position="887"/>
        <end position="915"/>
    </location>
</feature>
<dbReference type="PANTHER" id="PTHR12974">
    <property type="entry name" value="PRION-LIKE- Q/N-RICH -DOMAIN-BEARING PROTEIN PROTEIN 44"/>
    <property type="match status" value="1"/>
</dbReference>
<sequence length="1096" mass="122092">MVYTNNMATADPESMVGNVPAKGMPHTGMDNKPSSATYSCKNQCRHRRLGSAQQPGSKNPSKTQVHSEGCSLAQTSAEGKESDLSNHHTFEYNKKAGTRNKRRRPCVVFPRFGKSSMTVNSRPKCPTAQENYDKQLVTGHKRNLKNSGHSRLDRCATVQVPSQGKPTNRYHVFSYKQVRRLDSVLHTVLTIAPRPISWDCIFVHPTPVYMVTCKHCCTSQSCSQNGDQLGPAQCTQNAQKPPYSGCGCMHTSLDTPVTPPKGVRSKRERRQSCSETVQCMPILYVRMMQLIRTIRDRLLEEQVVVREIRLNGGAAGCVIENVNDDNYSDLDLIFSVDLSNSNTFAKIKSVMFSSIAQFLADTFASGKVVYNCTQPACYPRPSSKADQQLKTDQRSRKNSEVICESQVDVGHESPTNPSAKSNHSKCPDTVFDFRIPTTDSRVVSIPKETGAYLADLTNKPEPHSNLQSNRDYAKTQFRNNVHPSTMDGNLAALSSTPCCSSCPPVASITCQTWSNLLRDESFVKHYIQKMIRIHKPTSKTADSWSLFTLGYRTSAGGKTVDIKFVDRMQRQFEFTVDSFQIVLDSLLTFHEISRQNMNENFYPTVVAESVSGCFSAALGHLQERLIVTPRPEEIRGGGLLKYCKLLVEGYRPSSDTDVLSMERYMCSRFFIDFPDIISQHHRLSYYLANHFEEDNMIKATYLQILHEVVSHSTVCLMTHERQQTLCLIRMFLQDVLSNQEISRSAVHLEAFSSENWVLDSVYYGTNYFPKQLVILHNPTECQSPTVARADSNASKSPPLSEAQSVTLSTGLHPGLQSNGETSNEKSVTDTQSTVGGLNKETNHPPNGPRDDPANVHYLPPQHVAKSEKLYLHTESTCLLNKQQLSDVEELTDTEPDQTSNAPQLNHTSQISDTKVCPSKTSYQLFEAGSKSSGELHVNTDPPMCVTNVPADTETYSSNVYYIPQIVTYFPATEYSHSSSDNLLKYSDSSEFIDGSVPTAVEYQTPSDLTIPHYHAGILLPPAEVAGTAEVNPYVGVPCPTNQYTYTNYVSATGLLEPECMYTAGSPVYYLEQDPNYVVYTNPVLENSPTVLLAYPM</sequence>
<evidence type="ECO:0000256" key="5">
    <source>
        <dbReference type="SAM" id="MobiDB-lite"/>
    </source>
</evidence>
<feature type="compositionally biased region" description="Polar residues" evidence="5">
    <location>
        <begin position="51"/>
        <end position="77"/>
    </location>
</feature>
<comment type="caution">
    <text evidence="6">The sequence shown here is derived from an EMBL/GenBank/DDBJ whole genome shotgun (WGS) entry which is preliminary data.</text>
</comment>
<evidence type="ECO:0000256" key="3">
    <source>
        <dbReference type="ARBA" id="ARBA00022679"/>
    </source>
</evidence>
<dbReference type="AlphaFoldDB" id="A0A8T0DM56"/>
<dbReference type="Pfam" id="PF07984">
    <property type="entry name" value="NTP_transf_7"/>
    <property type="match status" value="2"/>
</dbReference>
<feature type="compositionally biased region" description="Polar residues" evidence="5">
    <location>
        <begin position="785"/>
        <end position="821"/>
    </location>
</feature>
<protein>
    <recommendedName>
        <fullName evidence="2">polynucleotide adenylyltransferase</fullName>
        <ecNumber evidence="2">2.7.7.19</ecNumber>
    </recommendedName>
</protein>
<dbReference type="GO" id="GO:0003723">
    <property type="term" value="F:RNA binding"/>
    <property type="evidence" value="ECO:0007669"/>
    <property type="project" value="TreeGrafter"/>
</dbReference>
<dbReference type="GO" id="GO:0048255">
    <property type="term" value="P:mRNA stabilization"/>
    <property type="evidence" value="ECO:0007669"/>
    <property type="project" value="TreeGrafter"/>
</dbReference>
<feature type="region of interest" description="Disordered" evidence="5">
    <location>
        <begin position="380"/>
        <end position="400"/>
    </location>
</feature>
<keyword evidence="7" id="KW-1185">Reference proteome</keyword>
<feature type="compositionally biased region" description="Basic and acidic residues" evidence="5">
    <location>
        <begin position="78"/>
        <end position="94"/>
    </location>
</feature>
<evidence type="ECO:0000313" key="7">
    <source>
        <dbReference type="Proteomes" id="UP000699462"/>
    </source>
</evidence>
<evidence type="ECO:0000313" key="6">
    <source>
        <dbReference type="EMBL" id="KAF8568416.1"/>
    </source>
</evidence>
<feature type="compositionally biased region" description="Basic and acidic residues" evidence="5">
    <location>
        <begin position="387"/>
        <end position="399"/>
    </location>
</feature>
<feature type="region of interest" description="Disordered" evidence="5">
    <location>
        <begin position="47"/>
        <end position="102"/>
    </location>
</feature>
<name>A0A8T0DM56_9TREM</name>
<feature type="compositionally biased region" description="Polar residues" evidence="5">
    <location>
        <begin position="896"/>
        <end position="915"/>
    </location>
</feature>
<dbReference type="PANTHER" id="PTHR12974:SF36">
    <property type="entry name" value="POLYNUCLEOTIDE ADENYLYLTRANSFERASE"/>
    <property type="match status" value="1"/>
</dbReference>
<evidence type="ECO:0000256" key="4">
    <source>
        <dbReference type="ARBA" id="ARBA00047933"/>
    </source>
</evidence>